<protein>
    <recommendedName>
        <fullName evidence="4">BTB domain-containing protein</fullName>
    </recommendedName>
</protein>
<evidence type="ECO:0000313" key="2">
    <source>
        <dbReference type="EMBL" id="KAF7370268.1"/>
    </source>
</evidence>
<keyword evidence="3" id="KW-1185">Reference proteome</keyword>
<feature type="region of interest" description="Disordered" evidence="1">
    <location>
        <begin position="272"/>
        <end position="291"/>
    </location>
</feature>
<dbReference type="AlphaFoldDB" id="A0A8H6Z130"/>
<dbReference type="OrthoDB" id="2593747at2759"/>
<dbReference type="Proteomes" id="UP000623467">
    <property type="component" value="Unassembled WGS sequence"/>
</dbReference>
<accession>A0A8H6Z130</accession>
<dbReference type="EMBL" id="JACAZH010000004">
    <property type="protein sequence ID" value="KAF7370268.1"/>
    <property type="molecule type" value="Genomic_DNA"/>
</dbReference>
<name>A0A8H6Z130_9AGAR</name>
<evidence type="ECO:0000256" key="1">
    <source>
        <dbReference type="SAM" id="MobiDB-lite"/>
    </source>
</evidence>
<dbReference type="InterPro" id="IPR011333">
    <property type="entry name" value="SKP1/BTB/POZ_sf"/>
</dbReference>
<proteinExistence type="predicted"/>
<evidence type="ECO:0000313" key="3">
    <source>
        <dbReference type="Proteomes" id="UP000623467"/>
    </source>
</evidence>
<sequence length="291" mass="33252">MPWRRIDELAPTEYHAACMRWVYIKTIPQFACRPEPTRMSKTDHPDSPEQAHTLGSRDQDYYLKTITFKVEDTIFNVPRYHFERMSEIFATMLTLPAGDGIPTEGQSDENPIVLEGVSGVDFRSLLKVLYPLDVLQVWNNASRLTKDDWISVLKLSTQWRFLAVRDLAIQRLDNHGDIEIIERILLARQYDIADWLRKGYTALAERTQGITSEEAKRIGWETAFLLCQVRENACQMRCSYCGRNSYHSRHNTNVEGSFGEEFRQAELASAAYDAAPSVPPSPSGSLTPDSD</sequence>
<comment type="caution">
    <text evidence="2">The sequence shown here is derived from an EMBL/GenBank/DDBJ whole genome shotgun (WGS) entry which is preliminary data.</text>
</comment>
<gene>
    <name evidence="2" type="ORF">MSAN_00658000</name>
</gene>
<feature type="region of interest" description="Disordered" evidence="1">
    <location>
        <begin position="35"/>
        <end position="54"/>
    </location>
</feature>
<reference evidence="2" key="1">
    <citation type="submission" date="2020-05" db="EMBL/GenBank/DDBJ databases">
        <title>Mycena genomes resolve the evolution of fungal bioluminescence.</title>
        <authorList>
            <person name="Tsai I.J."/>
        </authorList>
    </citation>
    <scope>NUCLEOTIDE SEQUENCE</scope>
    <source>
        <strain evidence="2">160909Yilan</strain>
    </source>
</reference>
<dbReference type="Gene3D" id="3.30.710.10">
    <property type="entry name" value="Potassium Channel Kv1.1, Chain A"/>
    <property type="match status" value="1"/>
</dbReference>
<evidence type="ECO:0008006" key="4">
    <source>
        <dbReference type="Google" id="ProtNLM"/>
    </source>
</evidence>
<dbReference type="SUPFAM" id="SSF54695">
    <property type="entry name" value="POZ domain"/>
    <property type="match status" value="1"/>
</dbReference>
<organism evidence="2 3">
    <name type="scientific">Mycena sanguinolenta</name>
    <dbReference type="NCBI Taxonomy" id="230812"/>
    <lineage>
        <taxon>Eukaryota</taxon>
        <taxon>Fungi</taxon>
        <taxon>Dikarya</taxon>
        <taxon>Basidiomycota</taxon>
        <taxon>Agaricomycotina</taxon>
        <taxon>Agaricomycetes</taxon>
        <taxon>Agaricomycetidae</taxon>
        <taxon>Agaricales</taxon>
        <taxon>Marasmiineae</taxon>
        <taxon>Mycenaceae</taxon>
        <taxon>Mycena</taxon>
    </lineage>
</organism>